<comment type="caution">
    <text evidence="5">Lacks conserved residue(s) required for the propagation of feature annotation.</text>
</comment>
<dbReference type="Pfam" id="PF00187">
    <property type="entry name" value="Chitin_bind_1"/>
    <property type="match status" value="1"/>
</dbReference>
<evidence type="ECO:0000256" key="3">
    <source>
        <dbReference type="ARBA" id="ARBA00023026"/>
    </source>
</evidence>
<dbReference type="InterPro" id="IPR036861">
    <property type="entry name" value="Endochitinase-like_sf"/>
</dbReference>
<dbReference type="Gene3D" id="3.10.350.10">
    <property type="entry name" value="LysM domain"/>
    <property type="match status" value="4"/>
</dbReference>
<accession>A0AAD5RZ74</accession>
<dbReference type="InterPro" id="IPR036779">
    <property type="entry name" value="LysM_dom_sf"/>
</dbReference>
<dbReference type="SMART" id="SM00257">
    <property type="entry name" value="LysM"/>
    <property type="match status" value="3"/>
</dbReference>
<feature type="domain" description="LysM" evidence="9">
    <location>
        <begin position="278"/>
        <end position="325"/>
    </location>
</feature>
<evidence type="ECO:0000256" key="4">
    <source>
        <dbReference type="ARBA" id="ARBA00044955"/>
    </source>
</evidence>
<evidence type="ECO:0000256" key="7">
    <source>
        <dbReference type="SAM" id="SignalP"/>
    </source>
</evidence>
<evidence type="ECO:0000256" key="6">
    <source>
        <dbReference type="SAM" id="MobiDB-lite"/>
    </source>
</evidence>
<dbReference type="Proteomes" id="UP001201980">
    <property type="component" value="Unassembled WGS sequence"/>
</dbReference>
<keyword evidence="2 7" id="KW-0732">Signal</keyword>
<dbReference type="SUPFAM" id="SSF54106">
    <property type="entry name" value="LysM domain"/>
    <property type="match status" value="1"/>
</dbReference>
<evidence type="ECO:0008006" key="12">
    <source>
        <dbReference type="Google" id="ProtNLM"/>
    </source>
</evidence>
<dbReference type="PROSITE" id="PS50941">
    <property type="entry name" value="CHIT_BIND_I_2"/>
    <property type="match status" value="2"/>
</dbReference>
<feature type="domain" description="LysM" evidence="9">
    <location>
        <begin position="41"/>
        <end position="88"/>
    </location>
</feature>
<evidence type="ECO:0000313" key="10">
    <source>
        <dbReference type="EMBL" id="KAJ2907323.1"/>
    </source>
</evidence>
<feature type="chain" id="PRO_5042209887" description="Carbohydrate-binding module family 18 protein" evidence="7">
    <location>
        <begin position="23"/>
        <end position="644"/>
    </location>
</feature>
<proteinExistence type="inferred from homology"/>
<evidence type="ECO:0000256" key="5">
    <source>
        <dbReference type="PROSITE-ProRule" id="PRU00261"/>
    </source>
</evidence>
<evidence type="ECO:0000259" key="9">
    <source>
        <dbReference type="PROSITE" id="PS51782"/>
    </source>
</evidence>
<evidence type="ECO:0000313" key="11">
    <source>
        <dbReference type="Proteomes" id="UP001201980"/>
    </source>
</evidence>
<keyword evidence="5" id="KW-1015">Disulfide bond</keyword>
<organism evidence="10 11">
    <name type="scientific">Zalerion maritima</name>
    <dbReference type="NCBI Taxonomy" id="339359"/>
    <lineage>
        <taxon>Eukaryota</taxon>
        <taxon>Fungi</taxon>
        <taxon>Dikarya</taxon>
        <taxon>Ascomycota</taxon>
        <taxon>Pezizomycotina</taxon>
        <taxon>Sordariomycetes</taxon>
        <taxon>Lulworthiomycetidae</taxon>
        <taxon>Lulworthiales</taxon>
        <taxon>Lulworthiaceae</taxon>
        <taxon>Zalerion</taxon>
    </lineage>
</organism>
<evidence type="ECO:0000256" key="1">
    <source>
        <dbReference type="ARBA" id="ARBA00022669"/>
    </source>
</evidence>
<feature type="region of interest" description="Disordered" evidence="6">
    <location>
        <begin position="495"/>
        <end position="545"/>
    </location>
</feature>
<feature type="disulfide bond" evidence="5">
    <location>
        <begin position="618"/>
        <end position="632"/>
    </location>
</feature>
<dbReference type="GO" id="GO:0008061">
    <property type="term" value="F:chitin binding"/>
    <property type="evidence" value="ECO:0007669"/>
    <property type="project" value="UniProtKB-UniRule"/>
</dbReference>
<dbReference type="AlphaFoldDB" id="A0AAD5RZ74"/>
<evidence type="ECO:0000259" key="8">
    <source>
        <dbReference type="PROSITE" id="PS50941"/>
    </source>
</evidence>
<feature type="domain" description="Chitin-binding type-1" evidence="8">
    <location>
        <begin position="544"/>
        <end position="590"/>
    </location>
</feature>
<dbReference type="SUPFAM" id="SSF57016">
    <property type="entry name" value="Plant lectins/antimicrobial peptides"/>
    <property type="match status" value="2"/>
</dbReference>
<dbReference type="PANTHER" id="PTHR34997">
    <property type="entry name" value="AM15"/>
    <property type="match status" value="1"/>
</dbReference>
<dbReference type="PROSITE" id="PS51782">
    <property type="entry name" value="LYSM"/>
    <property type="match status" value="3"/>
</dbReference>
<name>A0AAD5RZ74_9PEZI</name>
<evidence type="ECO:0000256" key="2">
    <source>
        <dbReference type="ARBA" id="ARBA00022729"/>
    </source>
</evidence>
<dbReference type="EMBL" id="JAKWBI020000001">
    <property type="protein sequence ID" value="KAJ2907323.1"/>
    <property type="molecule type" value="Genomic_DNA"/>
</dbReference>
<dbReference type="InterPro" id="IPR001002">
    <property type="entry name" value="Chitin-bd_1"/>
</dbReference>
<feature type="disulfide bond" evidence="5">
    <location>
        <begin position="563"/>
        <end position="577"/>
    </location>
</feature>
<dbReference type="SMART" id="SM00270">
    <property type="entry name" value="ChtBD1"/>
    <property type="match status" value="2"/>
</dbReference>
<dbReference type="Pfam" id="PF01476">
    <property type="entry name" value="LysM"/>
    <property type="match status" value="1"/>
</dbReference>
<keyword evidence="11" id="KW-1185">Reference proteome</keyword>
<reference evidence="10" key="1">
    <citation type="submission" date="2022-07" db="EMBL/GenBank/DDBJ databases">
        <title>Draft genome sequence of Zalerion maritima ATCC 34329, a (micro)plastics degrading marine fungus.</title>
        <authorList>
            <person name="Paco A."/>
            <person name="Goncalves M.F.M."/>
            <person name="Rocha-Santos T.A.P."/>
            <person name="Alves A."/>
        </authorList>
    </citation>
    <scope>NUCLEOTIDE SEQUENCE</scope>
    <source>
        <strain evidence="10">ATCC 34329</strain>
    </source>
</reference>
<keyword evidence="3" id="KW-0843">Virulence</keyword>
<feature type="domain" description="LysM" evidence="9">
    <location>
        <begin position="438"/>
        <end position="487"/>
    </location>
</feature>
<sequence length="644" mass="67633">MARNTLLALYLAAANFPSSALSQDTSPDGQTLDGIAENCNAWHTVVSGDSCDAMETEFGITHEQFLEWNPAVSEDCLTNFWAEYAYCVGVGEASESSATPSSSTSSSSSSSTTSDDGSTSITSEEPSSSETETPTSTYFNSTYSYSVPIMTWNITTPTYDSEWPPTSTASGQVSYCIAWHNAASGKCNDITSEYRGLTMELLLEWNPSIGEDCSGLFIGMPVCVAIQPQTTSTWNWPTEGGSISLPDTSDFTPSPTSSVQFAFTPSPTQEGLVGDCLDYYQTLEGETCDDILSEYVAISPSELLAWNPSLGSDCSGILPGYYYCINGRSSNSSESNEGLQTVTTQPDSAVPTDISSECTSWFNTGNVSMTCDDIILAFGRFSLDDFTGWNPSVWDDCSQIQNLLWYCVSVPDTPATRTAALPTFAATPVQEGIASPCAKYGYVMEDQTCEELAWEYDVSVSDLGSWNPALGSAPDCPGLEPDYFICIDDGSGSGGYETPTATGSPSSSATASETEEPTDSSSTSSTDDATATPTPTGDASISPDGTCGSESGYTCLDSGFGDCCSQYGYCGSTSDFCGSNCLPSYGDCDDDALPISTDGTCGGDAGGTTCLGSGFGDCCSQYGYCGDADAFCGSDCQGEFGNCT</sequence>
<feature type="compositionally biased region" description="Low complexity" evidence="6">
    <location>
        <begin position="497"/>
        <end position="512"/>
    </location>
</feature>
<dbReference type="CDD" id="cd00118">
    <property type="entry name" value="LysM"/>
    <property type="match status" value="1"/>
</dbReference>
<gene>
    <name evidence="10" type="ORF">MKZ38_003179</name>
</gene>
<dbReference type="PANTHER" id="PTHR34997:SF2">
    <property type="entry name" value="LYSM DOMAIN-CONTAINING PROTEIN-RELATED"/>
    <property type="match status" value="1"/>
</dbReference>
<dbReference type="Gene3D" id="3.30.60.10">
    <property type="entry name" value="Endochitinase-like"/>
    <property type="match status" value="2"/>
</dbReference>
<feature type="compositionally biased region" description="Low complexity" evidence="6">
    <location>
        <begin position="519"/>
        <end position="540"/>
    </location>
</feature>
<dbReference type="InterPro" id="IPR018392">
    <property type="entry name" value="LysM"/>
</dbReference>
<feature type="signal peptide" evidence="7">
    <location>
        <begin position="1"/>
        <end position="22"/>
    </location>
</feature>
<comment type="similarity">
    <text evidence="4">Belongs to the secreted LysM effector family.</text>
</comment>
<protein>
    <recommendedName>
        <fullName evidence="12">Carbohydrate-binding module family 18 protein</fullName>
    </recommendedName>
</protein>
<feature type="region of interest" description="Disordered" evidence="6">
    <location>
        <begin position="95"/>
        <end position="135"/>
    </location>
</feature>
<dbReference type="InterPro" id="IPR052210">
    <property type="entry name" value="LysM1-like"/>
</dbReference>
<comment type="caution">
    <text evidence="10">The sequence shown here is derived from an EMBL/GenBank/DDBJ whole genome shotgun (WGS) entry which is preliminary data.</text>
</comment>
<dbReference type="CDD" id="cd11618">
    <property type="entry name" value="ChtBD1_1"/>
    <property type="match status" value="2"/>
</dbReference>
<keyword evidence="1 5" id="KW-0147">Chitin-binding</keyword>
<feature type="domain" description="Chitin-binding type-1" evidence="8">
    <location>
        <begin position="598"/>
        <end position="644"/>
    </location>
</feature>